<evidence type="ECO:0000313" key="3">
    <source>
        <dbReference type="EMBL" id="HJE25223.1"/>
    </source>
</evidence>
<evidence type="ECO:0000256" key="1">
    <source>
        <dbReference type="SAM" id="Coils"/>
    </source>
</evidence>
<protein>
    <submittedName>
        <fullName evidence="3">Uncharacterized protein</fullName>
    </submittedName>
</protein>
<dbReference type="Proteomes" id="UP000742631">
    <property type="component" value="Unassembled WGS sequence"/>
</dbReference>
<reference evidence="3" key="1">
    <citation type="journal article" date="2021" name="PeerJ">
        <title>Extensive microbial diversity within the chicken gut microbiome revealed by metagenomics and culture.</title>
        <authorList>
            <person name="Gilroy R."/>
            <person name="Ravi A."/>
            <person name="Getino M."/>
            <person name="Pursley I."/>
            <person name="Horton D.L."/>
            <person name="Alikhan N.F."/>
            <person name="Baker D."/>
            <person name="Gharbi K."/>
            <person name="Hall N."/>
            <person name="Watson M."/>
            <person name="Adriaenssens E.M."/>
            <person name="Foster-Nyarko E."/>
            <person name="Jarju S."/>
            <person name="Secka A."/>
            <person name="Antonio M."/>
            <person name="Oren A."/>
            <person name="Chaudhuri R.R."/>
            <person name="La Ragione R."/>
            <person name="Hildebrand F."/>
            <person name="Pallen M.J."/>
        </authorList>
    </citation>
    <scope>NUCLEOTIDE SEQUENCE</scope>
    <source>
        <strain evidence="3">316</strain>
    </source>
</reference>
<dbReference type="AlphaFoldDB" id="A0A921JGI0"/>
<reference evidence="3" key="2">
    <citation type="submission" date="2021-09" db="EMBL/GenBank/DDBJ databases">
        <authorList>
            <person name="Gilroy R."/>
        </authorList>
    </citation>
    <scope>NUCLEOTIDE SEQUENCE</scope>
    <source>
        <strain evidence="3">316</strain>
    </source>
</reference>
<accession>A0A921JGI0</accession>
<dbReference type="EMBL" id="DYYG01000047">
    <property type="protein sequence ID" value="HJE25223.1"/>
    <property type="molecule type" value="Genomic_DNA"/>
</dbReference>
<keyword evidence="2" id="KW-0472">Membrane</keyword>
<gene>
    <name evidence="3" type="ORF">K8W01_16320</name>
</gene>
<evidence type="ECO:0000313" key="4">
    <source>
        <dbReference type="Proteomes" id="UP000742631"/>
    </source>
</evidence>
<proteinExistence type="predicted"/>
<keyword evidence="2" id="KW-0812">Transmembrane</keyword>
<keyword evidence="1" id="KW-0175">Coiled coil</keyword>
<evidence type="ECO:0000256" key="2">
    <source>
        <dbReference type="SAM" id="Phobius"/>
    </source>
</evidence>
<organism evidence="3 4">
    <name type="scientific">Methylorubrum populi</name>
    <dbReference type="NCBI Taxonomy" id="223967"/>
    <lineage>
        <taxon>Bacteria</taxon>
        <taxon>Pseudomonadati</taxon>
        <taxon>Pseudomonadota</taxon>
        <taxon>Alphaproteobacteria</taxon>
        <taxon>Hyphomicrobiales</taxon>
        <taxon>Methylobacteriaceae</taxon>
        <taxon>Methylorubrum</taxon>
    </lineage>
</organism>
<sequence length="212" mass="24132">MNFPKSVLDPQAVLTNTLIRGFFVAACIRCAIMSRWKRLKMDMIKKMRWERPLDLNQLETKTVIDEKSEAFKPVDTLSNILRLVHADPEQAAAPEASHPSSPQDWINLIERVRAAAHHTREVEAQAQEQEQRVQELLERVRDDIKLASEKVRAAEARAANIQAHAEMRIRAADERAEAAEERARIAEDWLKQVHEAITSEFASLPGLKTRAA</sequence>
<keyword evidence="2" id="KW-1133">Transmembrane helix</keyword>
<feature type="coiled-coil region" evidence="1">
    <location>
        <begin position="119"/>
        <end position="182"/>
    </location>
</feature>
<comment type="caution">
    <text evidence="3">The sequence shown here is derived from an EMBL/GenBank/DDBJ whole genome shotgun (WGS) entry which is preliminary data.</text>
</comment>
<name>A0A921JGI0_9HYPH</name>
<feature type="transmembrane region" description="Helical" evidence="2">
    <location>
        <begin position="12"/>
        <end position="32"/>
    </location>
</feature>